<name>A0A239H019_EKHLU</name>
<reference evidence="2 3" key="1">
    <citation type="submission" date="2017-06" db="EMBL/GenBank/DDBJ databases">
        <authorList>
            <person name="Kim H.J."/>
            <person name="Triplett B.A."/>
        </authorList>
    </citation>
    <scope>NUCLEOTIDE SEQUENCE [LARGE SCALE GENOMIC DNA]</scope>
    <source>
        <strain evidence="2 3">DSM 19307</strain>
    </source>
</reference>
<evidence type="ECO:0000259" key="1">
    <source>
        <dbReference type="Pfam" id="PF09345"/>
    </source>
</evidence>
<sequence length="131" mass="15426">MEPIKIYPTRTTPAVLLDPNRGVFKMYGRSSPENSVQFYDPIRVNLTKIPGEKVDVRIKLEYFNTSSSKCIYDLLKEIKALRDKGKDVIVRWYYDEDDEDMLEAGEDYSDLLDLPFKFIEYHPKDEYQKTA</sequence>
<dbReference type="OrthoDB" id="5297629at2"/>
<dbReference type="Pfam" id="PF09345">
    <property type="entry name" value="SiaC"/>
    <property type="match status" value="1"/>
</dbReference>
<accession>A0A239H019</accession>
<dbReference type="RefSeq" id="WP_089355849.1">
    <property type="nucleotide sequence ID" value="NZ_FZPD01000002.1"/>
</dbReference>
<organism evidence="2 3">
    <name type="scientific">Ekhidna lutea</name>
    <dbReference type="NCBI Taxonomy" id="447679"/>
    <lineage>
        <taxon>Bacteria</taxon>
        <taxon>Pseudomonadati</taxon>
        <taxon>Bacteroidota</taxon>
        <taxon>Cytophagia</taxon>
        <taxon>Cytophagales</taxon>
        <taxon>Reichenbachiellaceae</taxon>
        <taxon>Ekhidna</taxon>
    </lineage>
</organism>
<evidence type="ECO:0000313" key="2">
    <source>
        <dbReference type="EMBL" id="SNS74816.1"/>
    </source>
</evidence>
<dbReference type="EMBL" id="FZPD01000002">
    <property type="protein sequence ID" value="SNS74816.1"/>
    <property type="molecule type" value="Genomic_DNA"/>
</dbReference>
<dbReference type="Proteomes" id="UP000198393">
    <property type="component" value="Unassembled WGS sequence"/>
</dbReference>
<feature type="domain" description="SiaC family regulatory phosphoprotein" evidence="1">
    <location>
        <begin position="7"/>
        <end position="121"/>
    </location>
</feature>
<dbReference type="AlphaFoldDB" id="A0A239H019"/>
<keyword evidence="3" id="KW-1185">Reference proteome</keyword>
<evidence type="ECO:0000313" key="3">
    <source>
        <dbReference type="Proteomes" id="UP000198393"/>
    </source>
</evidence>
<dbReference type="InterPro" id="IPR018530">
    <property type="entry name" value="SiaC"/>
</dbReference>
<gene>
    <name evidence="2" type="ORF">SAMN05421640_1088</name>
</gene>
<protein>
    <recommendedName>
        <fullName evidence="1">SiaC family regulatory phosphoprotein domain-containing protein</fullName>
    </recommendedName>
</protein>
<proteinExistence type="predicted"/>